<evidence type="ECO:0000313" key="3">
    <source>
        <dbReference type="EMBL" id="KAJ3997222.1"/>
    </source>
</evidence>
<dbReference type="Proteomes" id="UP001163828">
    <property type="component" value="Unassembled WGS sequence"/>
</dbReference>
<keyword evidence="2" id="KW-0812">Transmembrane</keyword>
<keyword evidence="4" id="KW-1185">Reference proteome</keyword>
<feature type="compositionally biased region" description="Low complexity" evidence="1">
    <location>
        <begin position="620"/>
        <end position="651"/>
    </location>
</feature>
<evidence type="ECO:0000313" key="4">
    <source>
        <dbReference type="Proteomes" id="UP001163828"/>
    </source>
</evidence>
<evidence type="ECO:0000256" key="2">
    <source>
        <dbReference type="SAM" id="Phobius"/>
    </source>
</evidence>
<accession>A0ABQ8QF90</accession>
<feature type="region of interest" description="Disordered" evidence="1">
    <location>
        <begin position="337"/>
        <end position="397"/>
    </location>
</feature>
<sequence>MFCVSSFPCHELRTGLYNTLILISSSSSFWLLAFLNIFLRLDSVSAAPAITAQLHQRDDQSVNSSSSYRIWVPILVIVVVLAIIALYVCSIRANHGGGLPRALSSFSRAAAIGTGAMMPTTTELTADQLTGNGSSTTANDTTNANNNRTRRPRRNRRTPSQISTTSLPVYMKEPGEQELVIFRGPQDMEDVPLEVEMPPVLEDERYTPMPDSPQHMPLLDADDGAIADDSAAALLPDAHEEPRSGSERRQSGGSVHTGDSSSLVRVETNVTAENPDPRGEAPAYFEVVDLNDEAQQRPSAPSTQSSGPIQTNISMTAASSTASRGTTSRRSLRNLFGWSGHRSPIAPPGLPTTTSTLSHTRADSGGALSLTTTMSRPSTSNRHSHRPSQSSSSVFSVVNPLNRKKSTATLSSNHLTSPSSISLASISSPLTHTVVRTEFMYPKAGPTPEQLKLISSREAFARFGVPYGKDAIAFAASTQDLNPPPEFESSAGPSSSTGPRSQSRAGVLTRESGGRSSESSGESSGTNRSSALETPEIRVHGSSRPTSPSVELLMELDTPVTTSDSAFSTQNGPKESDVTRLSASVDSSVSVKDIVASTETSETPSKTQVPQIPEISNDVAPSSSPSAPSTSITTAQHTSLPSAASSPLPEASVKHPPTSFRNPPKSEAASAPSLRSESRASSFRSFATAREFVNEFGVSGGSNLGSGSGTPTMSESEYYSEQETEMGDTESRPATPTTPMNPANPQSARSADGRGSVTRHVLEGTDNTIRAAA</sequence>
<feature type="compositionally biased region" description="Low complexity" evidence="1">
    <location>
        <begin position="130"/>
        <end position="147"/>
    </location>
</feature>
<feature type="compositionally biased region" description="Basic residues" evidence="1">
    <location>
        <begin position="148"/>
        <end position="157"/>
    </location>
</feature>
<feature type="compositionally biased region" description="Gly residues" evidence="1">
    <location>
        <begin position="698"/>
        <end position="708"/>
    </location>
</feature>
<feature type="compositionally biased region" description="Acidic residues" evidence="1">
    <location>
        <begin position="718"/>
        <end position="728"/>
    </location>
</feature>
<comment type="caution">
    <text evidence="3">The sequence shown here is derived from an EMBL/GenBank/DDBJ whole genome shotgun (WGS) entry which is preliminary data.</text>
</comment>
<name>A0ABQ8QF90_9AGAR</name>
<feature type="region of interest" description="Disordered" evidence="1">
    <location>
        <begin position="479"/>
        <end position="683"/>
    </location>
</feature>
<feature type="compositionally biased region" description="Low complexity" evidence="1">
    <location>
        <begin position="387"/>
        <end position="397"/>
    </location>
</feature>
<reference evidence="3" key="1">
    <citation type="submission" date="2022-08" db="EMBL/GenBank/DDBJ databases">
        <authorList>
            <consortium name="DOE Joint Genome Institute"/>
            <person name="Min B."/>
            <person name="Riley R."/>
            <person name="Sierra-Patev S."/>
            <person name="Naranjo-Ortiz M."/>
            <person name="Looney B."/>
            <person name="Konkel Z."/>
            <person name="Slot J.C."/>
            <person name="Sakamoto Y."/>
            <person name="Steenwyk J.L."/>
            <person name="Rokas A."/>
            <person name="Carro J."/>
            <person name="Camarero S."/>
            <person name="Ferreira P."/>
            <person name="Molpeceres G."/>
            <person name="Ruiz-Duenas F.J."/>
            <person name="Serrano A."/>
            <person name="Henrissat B."/>
            <person name="Drula E."/>
            <person name="Hughes K.W."/>
            <person name="Mata J.L."/>
            <person name="Ishikawa N.K."/>
            <person name="Vargas-Isla R."/>
            <person name="Ushijima S."/>
            <person name="Smith C.A."/>
            <person name="Ahrendt S."/>
            <person name="Andreopoulos W."/>
            <person name="He G."/>
            <person name="Labutti K."/>
            <person name="Lipzen A."/>
            <person name="Ng V."/>
            <person name="Sandor L."/>
            <person name="Barry K."/>
            <person name="Martinez A.T."/>
            <person name="Xiao Y."/>
            <person name="Gibbons J.G."/>
            <person name="Terashima K."/>
            <person name="Hibbett D.S."/>
            <person name="Grigoriev I.V."/>
        </authorList>
    </citation>
    <scope>NUCLEOTIDE SEQUENCE</scope>
    <source>
        <strain evidence="3">TFB10827</strain>
    </source>
</reference>
<feature type="compositionally biased region" description="Low complexity" evidence="1">
    <location>
        <begin position="733"/>
        <end position="745"/>
    </location>
</feature>
<feature type="region of interest" description="Disordered" evidence="1">
    <location>
        <begin position="237"/>
        <end position="265"/>
    </location>
</feature>
<organism evidence="3 4">
    <name type="scientific">Lentinula boryana</name>
    <dbReference type="NCBI Taxonomy" id="40481"/>
    <lineage>
        <taxon>Eukaryota</taxon>
        <taxon>Fungi</taxon>
        <taxon>Dikarya</taxon>
        <taxon>Basidiomycota</taxon>
        <taxon>Agaricomycotina</taxon>
        <taxon>Agaricomycetes</taxon>
        <taxon>Agaricomycetidae</taxon>
        <taxon>Agaricales</taxon>
        <taxon>Marasmiineae</taxon>
        <taxon>Omphalotaceae</taxon>
        <taxon>Lentinula</taxon>
    </lineage>
</organism>
<feature type="region of interest" description="Disordered" evidence="1">
    <location>
        <begin position="696"/>
        <end position="773"/>
    </location>
</feature>
<feature type="transmembrane region" description="Helical" evidence="2">
    <location>
        <begin position="70"/>
        <end position="88"/>
    </location>
</feature>
<feature type="compositionally biased region" description="Basic and acidic residues" evidence="1">
    <location>
        <begin position="237"/>
        <end position="250"/>
    </location>
</feature>
<keyword evidence="2" id="KW-0472">Membrane</keyword>
<feature type="compositionally biased region" description="Low complexity" evidence="1">
    <location>
        <begin position="666"/>
        <end position="683"/>
    </location>
</feature>
<feature type="transmembrane region" description="Helical" evidence="2">
    <location>
        <begin position="20"/>
        <end position="39"/>
    </location>
</feature>
<proteinExistence type="predicted"/>
<feature type="compositionally biased region" description="Polar residues" evidence="1">
    <location>
        <begin position="491"/>
        <end position="504"/>
    </location>
</feature>
<keyword evidence="2" id="KW-1133">Transmembrane helix</keyword>
<feature type="compositionally biased region" description="Low complexity" evidence="1">
    <location>
        <begin position="510"/>
        <end position="530"/>
    </location>
</feature>
<feature type="compositionally biased region" description="Polar residues" evidence="1">
    <location>
        <begin position="559"/>
        <end position="573"/>
    </location>
</feature>
<protein>
    <recommendedName>
        <fullName evidence="5">Proteophosphoglycan ppg4</fullName>
    </recommendedName>
</protein>
<feature type="compositionally biased region" description="Low complexity" evidence="1">
    <location>
        <begin position="582"/>
        <end position="597"/>
    </location>
</feature>
<dbReference type="EMBL" id="MU790588">
    <property type="protein sequence ID" value="KAJ3997222.1"/>
    <property type="molecule type" value="Genomic_DNA"/>
</dbReference>
<evidence type="ECO:0008006" key="5">
    <source>
        <dbReference type="Google" id="ProtNLM"/>
    </source>
</evidence>
<feature type="compositionally biased region" description="Polar residues" evidence="1">
    <location>
        <begin position="598"/>
        <end position="610"/>
    </location>
</feature>
<gene>
    <name evidence="3" type="ORF">F5050DRAFT_1453406</name>
</gene>
<evidence type="ECO:0000256" key="1">
    <source>
        <dbReference type="SAM" id="MobiDB-lite"/>
    </source>
</evidence>
<feature type="region of interest" description="Disordered" evidence="1">
    <location>
        <begin position="126"/>
        <end position="164"/>
    </location>
</feature>
<feature type="compositionally biased region" description="Polar residues" evidence="1">
    <location>
        <begin position="369"/>
        <end position="379"/>
    </location>
</feature>